<accession>A0A242KGQ3</accession>
<name>A0A242KGQ3_ENTMU</name>
<dbReference type="RefSeq" id="WP_071868022.1">
    <property type="nucleotide sequence ID" value="NZ_BJWA01000046.1"/>
</dbReference>
<dbReference type="GeneID" id="61001162"/>
<proteinExistence type="predicted"/>
<evidence type="ECO:0000313" key="4">
    <source>
        <dbReference type="Proteomes" id="UP000321175"/>
    </source>
</evidence>
<reference evidence="2 3" key="1">
    <citation type="submission" date="2017-05" db="EMBL/GenBank/DDBJ databases">
        <title>The Genome Sequence of Enterococcus mundtii 6B1_DIV0119.</title>
        <authorList>
            <consortium name="The Broad Institute Genomics Platform"/>
            <consortium name="The Broad Institute Genomic Center for Infectious Diseases"/>
            <person name="Earl A."/>
            <person name="Manson A."/>
            <person name="Schwartman J."/>
            <person name="Gilmore M."/>
            <person name="Abouelleil A."/>
            <person name="Cao P."/>
            <person name="Chapman S."/>
            <person name="Cusick C."/>
            <person name="Shea T."/>
            <person name="Young S."/>
            <person name="Neafsey D."/>
            <person name="Nusbaum C."/>
            <person name="Birren B."/>
        </authorList>
    </citation>
    <scope>NUCLEOTIDE SEQUENCE [LARGE SCALE GENOMIC DNA]</scope>
    <source>
        <strain evidence="2 3">6B1_DIV0119</strain>
    </source>
</reference>
<reference evidence="1 4" key="2">
    <citation type="submission" date="2019-07" db="EMBL/GenBank/DDBJ databases">
        <title>Whole genome shotgun sequence of Enterococcus mundtii NBRC 100490.</title>
        <authorList>
            <person name="Hosoyama A."/>
            <person name="Uohara A."/>
            <person name="Ohji S."/>
            <person name="Ichikawa N."/>
        </authorList>
    </citation>
    <scope>NUCLEOTIDE SEQUENCE [LARGE SCALE GENOMIC DNA]</scope>
    <source>
        <strain evidence="1 4">NBRC 100490</strain>
    </source>
</reference>
<dbReference type="EMBL" id="BJWA01000046">
    <property type="protein sequence ID" value="GEL81924.1"/>
    <property type="molecule type" value="Genomic_DNA"/>
</dbReference>
<protein>
    <submittedName>
        <fullName evidence="2">Uncharacterized protein</fullName>
    </submittedName>
</protein>
<organism evidence="2 3">
    <name type="scientific">Enterococcus mundtii</name>
    <dbReference type="NCBI Taxonomy" id="53346"/>
    <lineage>
        <taxon>Bacteria</taxon>
        <taxon>Bacillati</taxon>
        <taxon>Bacillota</taxon>
        <taxon>Bacilli</taxon>
        <taxon>Lactobacillales</taxon>
        <taxon>Enterococcaceae</taxon>
        <taxon>Enterococcus</taxon>
    </lineage>
</organism>
<dbReference type="EMBL" id="NGMS01000008">
    <property type="protein sequence ID" value="OTP19968.1"/>
    <property type="molecule type" value="Genomic_DNA"/>
</dbReference>
<dbReference type="Proteomes" id="UP000195024">
    <property type="component" value="Unassembled WGS sequence"/>
</dbReference>
<evidence type="ECO:0000313" key="2">
    <source>
        <dbReference type="EMBL" id="OTP19968.1"/>
    </source>
</evidence>
<gene>
    <name evidence="2" type="ORF">A5802_003308</name>
    <name evidence="1" type="ORF">EMU01_30680</name>
</gene>
<evidence type="ECO:0000313" key="1">
    <source>
        <dbReference type="EMBL" id="GEL81924.1"/>
    </source>
</evidence>
<dbReference type="AlphaFoldDB" id="A0A242KGQ3"/>
<sequence>MEESVFFNRGNAVAHNVDLKVIYEEVQLAKDKNGEKKQYVIVKKTEGFEYILYDKNSFETIENKSDYEIIEYV</sequence>
<evidence type="ECO:0000313" key="3">
    <source>
        <dbReference type="Proteomes" id="UP000195024"/>
    </source>
</evidence>
<dbReference type="Proteomes" id="UP000321175">
    <property type="component" value="Unassembled WGS sequence"/>
</dbReference>
<comment type="caution">
    <text evidence="2">The sequence shown here is derived from an EMBL/GenBank/DDBJ whole genome shotgun (WGS) entry which is preliminary data.</text>
</comment>
<keyword evidence="4" id="KW-1185">Reference proteome</keyword>